<dbReference type="Pfam" id="PF11013">
    <property type="entry name" value="DUF2851"/>
    <property type="match status" value="1"/>
</dbReference>
<gene>
    <name evidence="1" type="ORF">QQ020_09595</name>
</gene>
<sequence>MKEDFPIFLWKYQYFSKNQLTTTQNEEVNIFNPGQQNFDAGPDFAQSRINIDGINWFGHVEVHVKSSHWVLHNHQNDQAYDMVILHVVWEDDAPVRRTDGSLIPTIELKDRVDIELFNRYKYLSQSLEKIPCNYKINQVDKLIIHSMLDKTVMQRLERKADFVINLVKKKFTWEEATYRLLAQNFGFKTNKEAFLRLAESLPLKIIDKHRDNLFQIEALLFGVAGFLKADLADDYFGRLKAEYKFLAHKYRLGTVELNKVEWKFLRMRPGNFPTIRLAQFAQLYHRNKNLFSVFKEVNSWQFFVDNLSINQSEYWRNHYSFGKVSGALVPGLGKESVYNLVINTIVPLKVAFGIIREDQYQIDAAIRLLEELPAEVNKVTKLWGNLEVKVANAFDSQGLMELFDKFCLGNKCLNCNIGISIVKTT</sequence>
<dbReference type="Proteomes" id="UP001172083">
    <property type="component" value="Unassembled WGS sequence"/>
</dbReference>
<reference evidence="1" key="1">
    <citation type="submission" date="2023-06" db="EMBL/GenBank/DDBJ databases">
        <title>Genomic of Agaribacillus aureum.</title>
        <authorList>
            <person name="Wang G."/>
        </authorList>
    </citation>
    <scope>NUCLEOTIDE SEQUENCE</scope>
    <source>
        <strain evidence="1">BMA12</strain>
    </source>
</reference>
<dbReference type="EMBL" id="JAUJEB010000001">
    <property type="protein sequence ID" value="MDN5212303.1"/>
    <property type="molecule type" value="Genomic_DNA"/>
</dbReference>
<organism evidence="1 2">
    <name type="scientific">Agaribacillus aureus</name>
    <dbReference type="NCBI Taxonomy" id="3051825"/>
    <lineage>
        <taxon>Bacteria</taxon>
        <taxon>Pseudomonadati</taxon>
        <taxon>Bacteroidota</taxon>
        <taxon>Cytophagia</taxon>
        <taxon>Cytophagales</taxon>
        <taxon>Splendidivirgaceae</taxon>
        <taxon>Agaribacillus</taxon>
    </lineage>
</organism>
<accession>A0ABT8L3I9</accession>
<proteinExistence type="predicted"/>
<dbReference type="InterPro" id="IPR021272">
    <property type="entry name" value="DUF2851"/>
</dbReference>
<evidence type="ECO:0000313" key="1">
    <source>
        <dbReference type="EMBL" id="MDN5212303.1"/>
    </source>
</evidence>
<comment type="caution">
    <text evidence="1">The sequence shown here is derived from an EMBL/GenBank/DDBJ whole genome shotgun (WGS) entry which is preliminary data.</text>
</comment>
<protein>
    <submittedName>
        <fullName evidence="1">DUF2851 family protein</fullName>
    </submittedName>
</protein>
<keyword evidence="2" id="KW-1185">Reference proteome</keyword>
<dbReference type="RefSeq" id="WP_346757622.1">
    <property type="nucleotide sequence ID" value="NZ_JAUJEB010000001.1"/>
</dbReference>
<name>A0ABT8L3I9_9BACT</name>
<evidence type="ECO:0000313" key="2">
    <source>
        <dbReference type="Proteomes" id="UP001172083"/>
    </source>
</evidence>